<comment type="similarity">
    <text evidence="1">Belongs to the FAH family.</text>
</comment>
<dbReference type="InterPro" id="IPR011234">
    <property type="entry name" value="Fumarylacetoacetase-like_C"/>
</dbReference>
<dbReference type="SUPFAM" id="SSF56529">
    <property type="entry name" value="FAH"/>
    <property type="match status" value="1"/>
</dbReference>
<sequence length="292" mass="30220">MKFLRIGAPGAERPAVLSADGTPLDLSGITADIDGAFLAGDGPERVRAALDGGALPPLEGAAGAGREGGPRIGPPVAPHGKLIGIGTNYSDYAKATGAEPPERPIVFIKPTDTVVGPYDPVLIPRGCSATDHEVELAVVIGRHARYLASEEEGAAAVAGFTIANDVTEREHQFGHGGQWGKGKSFETFTPLGPWLVTPDELEGGGSSPLGLRLRVNGSLVQEGSTGAMLFGVAYLVQHLSHFMALRPGDVIITGTPAGPAMTRPGKPYLREGDVMELEIDGLGAQRQRLAAA</sequence>
<protein>
    <submittedName>
        <fullName evidence="4">2-keto-4-pentenoate hydratase/2-oxohepta-3-ene-1,7-dioic acid hydratase in catechol pathway</fullName>
    </submittedName>
</protein>
<dbReference type="AlphaFoldDB" id="A0A7W8VHH8"/>
<dbReference type="PANTHER" id="PTHR42796:SF4">
    <property type="entry name" value="FUMARYLACETOACETATE HYDROLASE DOMAIN-CONTAINING PROTEIN 2A"/>
    <property type="match status" value="1"/>
</dbReference>
<dbReference type="PANTHER" id="PTHR42796">
    <property type="entry name" value="FUMARYLACETOACETATE HYDROLASE DOMAIN-CONTAINING PROTEIN 2A-RELATED"/>
    <property type="match status" value="1"/>
</dbReference>
<name>A0A7W8VHH8_9ACTN</name>
<keyword evidence="5" id="KW-1185">Reference proteome</keyword>
<accession>A0A7W8VHH8</accession>
<dbReference type="RefSeq" id="WP_184399296.1">
    <property type="nucleotide sequence ID" value="NZ_BAAAJD010000005.1"/>
</dbReference>
<proteinExistence type="inferred from homology"/>
<organism evidence="4 5">
    <name type="scientific">Nocardiopsis composta</name>
    <dbReference type="NCBI Taxonomy" id="157465"/>
    <lineage>
        <taxon>Bacteria</taxon>
        <taxon>Bacillati</taxon>
        <taxon>Actinomycetota</taxon>
        <taxon>Actinomycetes</taxon>
        <taxon>Streptosporangiales</taxon>
        <taxon>Nocardiopsidaceae</taxon>
        <taxon>Nocardiopsis</taxon>
    </lineage>
</organism>
<dbReference type="InterPro" id="IPR036663">
    <property type="entry name" value="Fumarylacetoacetase_C_sf"/>
</dbReference>
<evidence type="ECO:0000313" key="5">
    <source>
        <dbReference type="Proteomes" id="UP000572635"/>
    </source>
</evidence>
<dbReference type="InterPro" id="IPR051121">
    <property type="entry name" value="FAH"/>
</dbReference>
<dbReference type="Proteomes" id="UP000572635">
    <property type="component" value="Unassembled WGS sequence"/>
</dbReference>
<reference evidence="4 5" key="1">
    <citation type="submission" date="2020-08" db="EMBL/GenBank/DDBJ databases">
        <title>Sequencing the genomes of 1000 actinobacteria strains.</title>
        <authorList>
            <person name="Klenk H.-P."/>
        </authorList>
    </citation>
    <scope>NUCLEOTIDE SEQUENCE [LARGE SCALE GENOMIC DNA]</scope>
    <source>
        <strain evidence="4 5">DSM 44551</strain>
    </source>
</reference>
<comment type="caution">
    <text evidence="4">The sequence shown here is derived from an EMBL/GenBank/DDBJ whole genome shotgun (WGS) entry which is preliminary data.</text>
</comment>
<dbReference type="GO" id="GO:0044281">
    <property type="term" value="P:small molecule metabolic process"/>
    <property type="evidence" value="ECO:0007669"/>
    <property type="project" value="UniProtKB-ARBA"/>
</dbReference>
<dbReference type="EMBL" id="JACHDB010000002">
    <property type="protein sequence ID" value="MBB5436044.1"/>
    <property type="molecule type" value="Genomic_DNA"/>
</dbReference>
<dbReference type="Pfam" id="PF01557">
    <property type="entry name" value="FAA_hydrolase"/>
    <property type="match status" value="1"/>
</dbReference>
<gene>
    <name evidence="4" type="ORF">HDA36_006192</name>
</gene>
<dbReference type="GO" id="GO:0003824">
    <property type="term" value="F:catalytic activity"/>
    <property type="evidence" value="ECO:0007669"/>
    <property type="project" value="InterPro"/>
</dbReference>
<feature type="domain" description="Fumarylacetoacetase-like C-terminal" evidence="3">
    <location>
        <begin position="81"/>
        <end position="289"/>
    </location>
</feature>
<evidence type="ECO:0000313" key="4">
    <source>
        <dbReference type="EMBL" id="MBB5436044.1"/>
    </source>
</evidence>
<evidence type="ECO:0000256" key="1">
    <source>
        <dbReference type="ARBA" id="ARBA00010211"/>
    </source>
</evidence>
<keyword evidence="2" id="KW-0479">Metal-binding</keyword>
<evidence type="ECO:0000259" key="3">
    <source>
        <dbReference type="Pfam" id="PF01557"/>
    </source>
</evidence>
<dbReference type="GO" id="GO:0046872">
    <property type="term" value="F:metal ion binding"/>
    <property type="evidence" value="ECO:0007669"/>
    <property type="project" value="UniProtKB-KW"/>
</dbReference>
<evidence type="ECO:0000256" key="2">
    <source>
        <dbReference type="ARBA" id="ARBA00022723"/>
    </source>
</evidence>
<dbReference type="Gene3D" id="3.90.850.10">
    <property type="entry name" value="Fumarylacetoacetase-like, C-terminal domain"/>
    <property type="match status" value="1"/>
</dbReference>